<name>A0ABU6UDX6_9FABA</name>
<gene>
    <name evidence="1" type="ORF">PIB30_042595</name>
</gene>
<proteinExistence type="predicted"/>
<accession>A0ABU6UDX6</accession>
<sequence>MEPHNVAKDHDFWFGATTESSTTELLNNSRCCLSHLTRVRHPLFGLDLGRVSGLATGRKLVSFFDSSQRHPLPIPNLSSLSQVPTEITPNQSFTRSLSPLHLTHRRVIAEHNGYRRSPLPRPRVPLYESLLAPTASSAVAKLCVRPPLLAGSLPLQRNLVLPNAVK</sequence>
<evidence type="ECO:0000313" key="1">
    <source>
        <dbReference type="EMBL" id="MED6159467.1"/>
    </source>
</evidence>
<comment type="caution">
    <text evidence="1">The sequence shown here is derived from an EMBL/GenBank/DDBJ whole genome shotgun (WGS) entry which is preliminary data.</text>
</comment>
<dbReference type="EMBL" id="JASCZI010121072">
    <property type="protein sequence ID" value="MED6159467.1"/>
    <property type="molecule type" value="Genomic_DNA"/>
</dbReference>
<reference evidence="1 2" key="1">
    <citation type="journal article" date="2023" name="Plants (Basel)">
        <title>Bridging the Gap: Combining Genomics and Transcriptomics Approaches to Understand Stylosanthes scabra, an Orphan Legume from the Brazilian Caatinga.</title>
        <authorList>
            <person name="Ferreira-Neto J.R.C."/>
            <person name="da Silva M.D."/>
            <person name="Binneck E."/>
            <person name="de Melo N.F."/>
            <person name="da Silva R.H."/>
            <person name="de Melo A.L.T.M."/>
            <person name="Pandolfi V."/>
            <person name="Bustamante F.O."/>
            <person name="Brasileiro-Vidal A.C."/>
            <person name="Benko-Iseppon A.M."/>
        </authorList>
    </citation>
    <scope>NUCLEOTIDE SEQUENCE [LARGE SCALE GENOMIC DNA]</scope>
    <source>
        <tissue evidence="1">Leaves</tissue>
    </source>
</reference>
<dbReference type="Proteomes" id="UP001341840">
    <property type="component" value="Unassembled WGS sequence"/>
</dbReference>
<evidence type="ECO:0000313" key="2">
    <source>
        <dbReference type="Proteomes" id="UP001341840"/>
    </source>
</evidence>
<protein>
    <submittedName>
        <fullName evidence="1">Uncharacterized protein</fullName>
    </submittedName>
</protein>
<keyword evidence="2" id="KW-1185">Reference proteome</keyword>
<organism evidence="1 2">
    <name type="scientific">Stylosanthes scabra</name>
    <dbReference type="NCBI Taxonomy" id="79078"/>
    <lineage>
        <taxon>Eukaryota</taxon>
        <taxon>Viridiplantae</taxon>
        <taxon>Streptophyta</taxon>
        <taxon>Embryophyta</taxon>
        <taxon>Tracheophyta</taxon>
        <taxon>Spermatophyta</taxon>
        <taxon>Magnoliopsida</taxon>
        <taxon>eudicotyledons</taxon>
        <taxon>Gunneridae</taxon>
        <taxon>Pentapetalae</taxon>
        <taxon>rosids</taxon>
        <taxon>fabids</taxon>
        <taxon>Fabales</taxon>
        <taxon>Fabaceae</taxon>
        <taxon>Papilionoideae</taxon>
        <taxon>50 kb inversion clade</taxon>
        <taxon>dalbergioids sensu lato</taxon>
        <taxon>Dalbergieae</taxon>
        <taxon>Pterocarpus clade</taxon>
        <taxon>Stylosanthes</taxon>
    </lineage>
</organism>